<feature type="signal peptide" evidence="2">
    <location>
        <begin position="1"/>
        <end position="17"/>
    </location>
</feature>
<name>A0A0A1TK42_9HYPO</name>
<dbReference type="AlphaFoldDB" id="A0A0A1TK42"/>
<dbReference type="EMBL" id="CDHN01000003">
    <property type="protein sequence ID" value="CEJ91115.1"/>
    <property type="molecule type" value="Genomic_DNA"/>
</dbReference>
<evidence type="ECO:0000256" key="1">
    <source>
        <dbReference type="SAM" id="MobiDB-lite"/>
    </source>
</evidence>
<evidence type="ECO:0000256" key="2">
    <source>
        <dbReference type="SAM" id="SignalP"/>
    </source>
</evidence>
<organism evidence="3 4">
    <name type="scientific">[Torrubiella] hemipterigena</name>
    <dbReference type="NCBI Taxonomy" id="1531966"/>
    <lineage>
        <taxon>Eukaryota</taxon>
        <taxon>Fungi</taxon>
        <taxon>Dikarya</taxon>
        <taxon>Ascomycota</taxon>
        <taxon>Pezizomycotina</taxon>
        <taxon>Sordariomycetes</taxon>
        <taxon>Hypocreomycetidae</taxon>
        <taxon>Hypocreales</taxon>
        <taxon>Clavicipitaceae</taxon>
        <taxon>Clavicipitaceae incertae sedis</taxon>
        <taxon>'Torrubiella' clade</taxon>
    </lineage>
</organism>
<keyword evidence="4" id="KW-1185">Reference proteome</keyword>
<proteinExistence type="predicted"/>
<evidence type="ECO:0000313" key="4">
    <source>
        <dbReference type="Proteomes" id="UP000039046"/>
    </source>
</evidence>
<dbReference type="HOGENOM" id="CLU_1251452_0_0_1"/>
<keyword evidence="2" id="KW-0732">Signal</keyword>
<protein>
    <recommendedName>
        <fullName evidence="5">Extracellular membrane protein CFEM domain-containing protein</fullName>
    </recommendedName>
</protein>
<feature type="region of interest" description="Disordered" evidence="1">
    <location>
        <begin position="162"/>
        <end position="192"/>
    </location>
</feature>
<reference evidence="3 4" key="1">
    <citation type="journal article" date="2015" name="Genome Announc.">
        <title>Draft Genome Sequence and Gene Annotation of the Entomopathogenic Fungus Verticillium hemipterigenum.</title>
        <authorList>
            <person name="Horn F."/>
            <person name="Habel A."/>
            <person name="Scharf D.H."/>
            <person name="Dworschak J."/>
            <person name="Brakhage A.A."/>
            <person name="Guthke R."/>
            <person name="Hertweck C."/>
            <person name="Linde J."/>
        </authorList>
    </citation>
    <scope>NUCLEOTIDE SEQUENCE [LARGE SCALE GENOMIC DNA]</scope>
</reference>
<feature type="chain" id="PRO_5001979752" description="Extracellular membrane protein CFEM domain-containing protein" evidence="2">
    <location>
        <begin position="18"/>
        <end position="221"/>
    </location>
</feature>
<evidence type="ECO:0000313" key="3">
    <source>
        <dbReference type="EMBL" id="CEJ91115.1"/>
    </source>
</evidence>
<accession>A0A0A1TK42</accession>
<gene>
    <name evidence="3" type="ORF">VHEMI06851</name>
</gene>
<dbReference type="Proteomes" id="UP000039046">
    <property type="component" value="Unassembled WGS sequence"/>
</dbReference>
<evidence type="ECO:0008006" key="5">
    <source>
        <dbReference type="Google" id="ProtNLM"/>
    </source>
</evidence>
<sequence length="221" mass="22096">MMTYAFLALSLASVGIAWDKDFPLYCGEQHDQFCIQPLSDSCYACINPVEASCPGDEGGPGFKDCFCPVPSKTMDAITACINDPNTRCDVENGVLGTFNLECQDYNKGMCAVYDATTKKVTLQPCDGSPVSTIVRPSTSAAPASSSAASSVVSASSAVVSSSSAPVTSKGPSSATGAASHSGSQPASTSVPVVVPPTGGANALAAGGNVVALLAGVAALAL</sequence>